<dbReference type="PANTHER" id="PTHR46413">
    <property type="entry name" value="HEAVY METAL-ASSOCIATED ISOPRENYLATED PLANT PROTEIN 6"/>
    <property type="match status" value="1"/>
</dbReference>
<dbReference type="Gene3D" id="3.30.70.100">
    <property type="match status" value="2"/>
</dbReference>
<sequence>MGEEKVKKGDHAEKKKDDGKDGSGPIVLKTDLHCEGCAMKIKKAIKSLEGVEKVSTDRSTNKISVTGNADPWEIKEKLEAKIKKKVELISPAGPKKEKAKEKEKEKDKDKEKEKGKDGGKEGKSKDVKGKDKGEKEKKEKDKGEKEKPKEMPESTVVLKIRLHCEGCVGRIRRHILKIKGVKDVAIDSAKDLVTVKGTMDAKSLPAVLKEKLKRTVEVVAGKEKGSGGGGEEKKDKKEKKDDSKEGKEKTEKSDDQKASQAPVMPYQPMFMGPMGGPMGPAGHMGPMGHMPMPMGPMGGPNGGPMGGYMPMAPTGHMPAPMDANRYDYFPPAYPPSYPPPAYRSDMMHHAPQMFSDENPNACSVM</sequence>
<protein>
    <submittedName>
        <fullName evidence="3">Heavy metal-associated protein</fullName>
    </submittedName>
</protein>
<accession>A0A833QTB1</accession>
<feature type="domain" description="HMA" evidence="2">
    <location>
        <begin position="153"/>
        <end position="220"/>
    </location>
</feature>
<dbReference type="Proteomes" id="UP000623129">
    <property type="component" value="Unassembled WGS sequence"/>
</dbReference>
<name>A0A833QTB1_9POAL</name>
<dbReference type="InterPro" id="IPR006121">
    <property type="entry name" value="HMA_dom"/>
</dbReference>
<dbReference type="OrthoDB" id="689350at2759"/>
<dbReference type="CDD" id="cd00371">
    <property type="entry name" value="HMA"/>
    <property type="match status" value="2"/>
</dbReference>
<feature type="compositionally biased region" description="Basic and acidic residues" evidence="1">
    <location>
        <begin position="219"/>
        <end position="257"/>
    </location>
</feature>
<feature type="compositionally biased region" description="Basic and acidic residues" evidence="1">
    <location>
        <begin position="1"/>
        <end position="21"/>
    </location>
</feature>
<evidence type="ECO:0000256" key="1">
    <source>
        <dbReference type="SAM" id="MobiDB-lite"/>
    </source>
</evidence>
<evidence type="ECO:0000313" key="4">
    <source>
        <dbReference type="Proteomes" id="UP000623129"/>
    </source>
</evidence>
<dbReference type="InterPro" id="IPR036163">
    <property type="entry name" value="HMA_dom_sf"/>
</dbReference>
<dbReference type="Pfam" id="PF00403">
    <property type="entry name" value="HMA"/>
    <property type="match status" value="2"/>
</dbReference>
<dbReference type="EMBL" id="SWLB01000016">
    <property type="protein sequence ID" value="KAF3328203.1"/>
    <property type="molecule type" value="Genomic_DNA"/>
</dbReference>
<feature type="compositionally biased region" description="Basic and acidic residues" evidence="1">
    <location>
        <begin position="49"/>
        <end position="60"/>
    </location>
</feature>
<comment type="caution">
    <text evidence="3">The sequence shown here is derived from an EMBL/GenBank/DDBJ whole genome shotgun (WGS) entry which is preliminary data.</text>
</comment>
<feature type="compositionally biased region" description="Basic and acidic residues" evidence="1">
    <location>
        <begin position="94"/>
        <end position="152"/>
    </location>
</feature>
<proteinExistence type="predicted"/>
<feature type="domain" description="HMA" evidence="2">
    <location>
        <begin position="23"/>
        <end position="86"/>
    </location>
</feature>
<feature type="compositionally biased region" description="Basic and acidic residues" evidence="1">
    <location>
        <begin position="72"/>
        <end position="87"/>
    </location>
</feature>
<dbReference type="PANTHER" id="PTHR46413:SF1">
    <property type="entry name" value="HEAVY METAL-ASSOCIATED ISOPRENYLATED PLANT PROTEIN 6"/>
    <property type="match status" value="1"/>
</dbReference>
<dbReference type="PROSITE" id="PS50846">
    <property type="entry name" value="HMA_2"/>
    <property type="match status" value="2"/>
</dbReference>
<keyword evidence="4" id="KW-1185">Reference proteome</keyword>
<feature type="region of interest" description="Disordered" evidence="1">
    <location>
        <begin position="48"/>
        <end position="152"/>
    </location>
</feature>
<evidence type="ECO:0000259" key="2">
    <source>
        <dbReference type="PROSITE" id="PS50846"/>
    </source>
</evidence>
<evidence type="ECO:0000313" key="3">
    <source>
        <dbReference type="EMBL" id="KAF3328203.1"/>
    </source>
</evidence>
<organism evidence="3 4">
    <name type="scientific">Carex littledalei</name>
    <dbReference type="NCBI Taxonomy" id="544730"/>
    <lineage>
        <taxon>Eukaryota</taxon>
        <taxon>Viridiplantae</taxon>
        <taxon>Streptophyta</taxon>
        <taxon>Embryophyta</taxon>
        <taxon>Tracheophyta</taxon>
        <taxon>Spermatophyta</taxon>
        <taxon>Magnoliopsida</taxon>
        <taxon>Liliopsida</taxon>
        <taxon>Poales</taxon>
        <taxon>Cyperaceae</taxon>
        <taxon>Cyperoideae</taxon>
        <taxon>Cariceae</taxon>
        <taxon>Carex</taxon>
        <taxon>Carex subgen. Euthyceras</taxon>
    </lineage>
</organism>
<gene>
    <name evidence="3" type="ORF">FCM35_KLT06809</name>
</gene>
<feature type="region of interest" description="Disordered" evidence="1">
    <location>
        <begin position="1"/>
        <end position="29"/>
    </location>
</feature>
<dbReference type="AlphaFoldDB" id="A0A833QTB1"/>
<feature type="region of interest" description="Disordered" evidence="1">
    <location>
        <begin position="219"/>
        <end position="267"/>
    </location>
</feature>
<dbReference type="InterPro" id="IPR044594">
    <property type="entry name" value="HIPP01/3/5/6"/>
</dbReference>
<dbReference type="GO" id="GO:0046872">
    <property type="term" value="F:metal ion binding"/>
    <property type="evidence" value="ECO:0007669"/>
    <property type="project" value="InterPro"/>
</dbReference>
<dbReference type="SUPFAM" id="SSF55008">
    <property type="entry name" value="HMA, heavy metal-associated domain"/>
    <property type="match status" value="2"/>
</dbReference>
<reference evidence="3" key="1">
    <citation type="submission" date="2020-01" db="EMBL/GenBank/DDBJ databases">
        <title>Genome sequence of Kobresia littledalei, the first chromosome-level genome in the family Cyperaceae.</title>
        <authorList>
            <person name="Qu G."/>
        </authorList>
    </citation>
    <scope>NUCLEOTIDE SEQUENCE</scope>
    <source>
        <strain evidence="3">C.B.Clarke</strain>
        <tissue evidence="3">Leaf</tissue>
    </source>
</reference>